<dbReference type="InterPro" id="IPR010610">
    <property type="entry name" value="EryCIII-like_C"/>
</dbReference>
<dbReference type="GO" id="GO:0005975">
    <property type="term" value="P:carbohydrate metabolic process"/>
    <property type="evidence" value="ECO:0007669"/>
    <property type="project" value="InterPro"/>
</dbReference>
<reference evidence="3 4" key="1">
    <citation type="journal article" date="2019" name="Emerg. Microbes Infect.">
        <title>Comprehensive subspecies identification of 175 nontuberculous mycobacteria species based on 7547 genomic profiles.</title>
        <authorList>
            <person name="Matsumoto Y."/>
            <person name="Kinjo T."/>
            <person name="Motooka D."/>
            <person name="Nabeya D."/>
            <person name="Jung N."/>
            <person name="Uechi K."/>
            <person name="Horii T."/>
            <person name="Iida T."/>
            <person name="Fujita J."/>
            <person name="Nakamura S."/>
        </authorList>
    </citation>
    <scope>NUCLEOTIDE SEQUENCE [LARGE SCALE GENOMIC DNA]</scope>
    <source>
        <strain evidence="3 4">JCM 30726</strain>
    </source>
</reference>
<evidence type="ECO:0008006" key="5">
    <source>
        <dbReference type="Google" id="ProtNLM"/>
    </source>
</evidence>
<accession>A0A7I9Z6I2</accession>
<comment type="caution">
    <text evidence="3">The sequence shown here is derived from an EMBL/GenBank/DDBJ whole genome shotgun (WGS) entry which is preliminary data.</text>
</comment>
<dbReference type="InterPro" id="IPR002213">
    <property type="entry name" value="UDP_glucos_trans"/>
</dbReference>
<dbReference type="GO" id="GO:0033072">
    <property type="term" value="P:vancomycin biosynthetic process"/>
    <property type="evidence" value="ECO:0007669"/>
    <property type="project" value="UniProtKB-ARBA"/>
</dbReference>
<dbReference type="GO" id="GO:0008194">
    <property type="term" value="F:UDP-glycosyltransferase activity"/>
    <property type="evidence" value="ECO:0007669"/>
    <property type="project" value="InterPro"/>
</dbReference>
<dbReference type="Pfam" id="PF06722">
    <property type="entry name" value="EryCIII-like_C"/>
    <property type="match status" value="1"/>
</dbReference>
<keyword evidence="4" id="KW-1185">Reference proteome</keyword>
<dbReference type="Gene3D" id="3.40.50.2000">
    <property type="entry name" value="Glycogen Phosphorylase B"/>
    <property type="match status" value="2"/>
</dbReference>
<dbReference type="Proteomes" id="UP000465301">
    <property type="component" value="Unassembled WGS sequence"/>
</dbReference>
<sequence length="418" mass="45797">MRFALASYGTRGDIEPSAAVGRELVRRGHDVRLAVPPELVAFVESTGLVAVPYGPKVQEFLDEEFLRNMWADFFRNPIRQLPKVWDPIIKYWPDVSTTLKSLADGADLLTTGLNFEQAAANVAEYYDIPLATLHHFPMRANGRLVPSMPAPLVRSTMTVIEWLFWRSTMKVDNAQRRELGLPKATHRSQRRIADHGWLEIQTYDDVFFPGLAAEWAKWGSRRPFVGALTMELATDADDDVAAWIASGTPPICFGSGSIPVESPTATVKMIGAACAQLGERALICFGGTDFSDVPHFDHVKVVGPVNYASIFPACRAVVHHGGSGTTAASLRAGIPTLALWSSADQPYWAAQIKRLKVGAARRFSATTPRSLVADLRTILAPDYATRARELSARMSKPAESIGTTADLLEEAVRRKVVG</sequence>
<dbReference type="PANTHER" id="PTHR48050:SF13">
    <property type="entry name" value="STEROL 3-BETA-GLUCOSYLTRANSFERASE UGT80A2"/>
    <property type="match status" value="1"/>
</dbReference>
<protein>
    <recommendedName>
        <fullName evidence="5">Glycosyltransferase family 28 N-terminal domain-containing protein</fullName>
    </recommendedName>
</protein>
<dbReference type="Pfam" id="PF03033">
    <property type="entry name" value="Glyco_transf_28"/>
    <property type="match status" value="1"/>
</dbReference>
<proteinExistence type="predicted"/>
<dbReference type="PANTHER" id="PTHR48050">
    <property type="entry name" value="STEROL 3-BETA-GLUCOSYLTRANSFERASE"/>
    <property type="match status" value="1"/>
</dbReference>
<dbReference type="EMBL" id="BLLA01000001">
    <property type="protein sequence ID" value="GFG96475.1"/>
    <property type="molecule type" value="Genomic_DNA"/>
</dbReference>
<feature type="domain" description="Erythromycin biosynthesis protein CIII-like C-terminal" evidence="2">
    <location>
        <begin position="289"/>
        <end position="394"/>
    </location>
</feature>
<organism evidence="3 4">
    <name type="scientific">Mycobacterium timonense</name>
    <dbReference type="NCBI Taxonomy" id="701043"/>
    <lineage>
        <taxon>Bacteria</taxon>
        <taxon>Bacillati</taxon>
        <taxon>Actinomycetota</taxon>
        <taxon>Actinomycetes</taxon>
        <taxon>Mycobacteriales</taxon>
        <taxon>Mycobacteriaceae</taxon>
        <taxon>Mycobacterium</taxon>
        <taxon>Mycobacterium avium complex (MAC)</taxon>
    </lineage>
</organism>
<dbReference type="AlphaFoldDB" id="A0A7I9Z6I2"/>
<evidence type="ECO:0000313" key="4">
    <source>
        <dbReference type="Proteomes" id="UP000465301"/>
    </source>
</evidence>
<evidence type="ECO:0000259" key="1">
    <source>
        <dbReference type="Pfam" id="PF03033"/>
    </source>
</evidence>
<dbReference type="InterPro" id="IPR050426">
    <property type="entry name" value="Glycosyltransferase_28"/>
</dbReference>
<evidence type="ECO:0000259" key="2">
    <source>
        <dbReference type="Pfam" id="PF06722"/>
    </source>
</evidence>
<dbReference type="FunFam" id="3.40.50.2000:FF:000009">
    <property type="entry name" value="Sterol 3-beta-glucosyltransferase UGT80A2"/>
    <property type="match status" value="1"/>
</dbReference>
<name>A0A7I9Z6I2_9MYCO</name>
<feature type="domain" description="Glycosyltransferase family 28 N-terminal" evidence="1">
    <location>
        <begin position="3"/>
        <end position="78"/>
    </location>
</feature>
<dbReference type="InterPro" id="IPR004276">
    <property type="entry name" value="GlycoTrans_28_N"/>
</dbReference>
<dbReference type="SUPFAM" id="SSF53756">
    <property type="entry name" value="UDP-Glycosyltransferase/glycogen phosphorylase"/>
    <property type="match status" value="1"/>
</dbReference>
<dbReference type="CDD" id="cd03784">
    <property type="entry name" value="GT1_Gtf-like"/>
    <property type="match status" value="1"/>
</dbReference>
<dbReference type="GO" id="GO:0016758">
    <property type="term" value="F:hexosyltransferase activity"/>
    <property type="evidence" value="ECO:0007669"/>
    <property type="project" value="InterPro"/>
</dbReference>
<gene>
    <name evidence="3" type="ORF">MTIM_23540</name>
</gene>
<dbReference type="RefSeq" id="WP_163709394.1">
    <property type="nucleotide sequence ID" value="NZ_BLLA01000001.1"/>
</dbReference>
<evidence type="ECO:0000313" key="3">
    <source>
        <dbReference type="EMBL" id="GFG96475.1"/>
    </source>
</evidence>